<reference evidence="1 2" key="1">
    <citation type="submission" date="2016-10" db="EMBL/GenBank/DDBJ databases">
        <authorList>
            <person name="de Groot N.N."/>
        </authorList>
    </citation>
    <scope>NUCLEOTIDE SEQUENCE [LARGE SCALE GENOMIC DNA]</scope>
    <source>
        <strain evidence="1 2">DSM 15893</strain>
    </source>
</reference>
<proteinExistence type="predicted"/>
<evidence type="ECO:0000313" key="2">
    <source>
        <dbReference type="Proteomes" id="UP000182692"/>
    </source>
</evidence>
<dbReference type="Proteomes" id="UP000182692">
    <property type="component" value="Unassembled WGS sequence"/>
</dbReference>
<gene>
    <name evidence="1" type="ORF">SAMN03084138_03825</name>
</gene>
<dbReference type="SUPFAM" id="SSF101744">
    <property type="entry name" value="Rof/RNase P subunit-like"/>
    <property type="match status" value="1"/>
</dbReference>
<sequence>MIACDIHDYIEITCLYRIRVALTLKNGQVLDGIGTTTKTESMPSELNNPGLKRELLCFVLTHTPSGTMGRDESVEVDLMDILSMEALEENRHFSRIEF</sequence>
<organism evidence="1 2">
    <name type="scientific">Enterovibrio norvegicus DSM 15893</name>
    <dbReference type="NCBI Taxonomy" id="1121869"/>
    <lineage>
        <taxon>Bacteria</taxon>
        <taxon>Pseudomonadati</taxon>
        <taxon>Pseudomonadota</taxon>
        <taxon>Gammaproteobacteria</taxon>
        <taxon>Vibrionales</taxon>
        <taxon>Vibrionaceae</taxon>
        <taxon>Enterovibrio</taxon>
    </lineage>
</organism>
<dbReference type="InterPro" id="IPR038626">
    <property type="entry name" value="Rof-like_sf"/>
</dbReference>
<dbReference type="InterPro" id="IPR009778">
    <property type="entry name" value="ROF"/>
</dbReference>
<evidence type="ECO:0000313" key="1">
    <source>
        <dbReference type="EMBL" id="SFQ02035.1"/>
    </source>
</evidence>
<dbReference type="EMBL" id="FOWR01000035">
    <property type="protein sequence ID" value="SFQ02035.1"/>
    <property type="molecule type" value="Genomic_DNA"/>
</dbReference>
<name>A0A1I5V3E8_9GAMM</name>
<dbReference type="Pfam" id="PF07073">
    <property type="entry name" value="ROF"/>
    <property type="match status" value="1"/>
</dbReference>
<accession>A0A1I5V3E8</accession>
<dbReference type="InterPro" id="IPR023534">
    <property type="entry name" value="Rof/RNase_P-like"/>
</dbReference>
<protein>
    <submittedName>
        <fullName evidence="1">Transcriptional antiterminator, Rof</fullName>
    </submittedName>
</protein>
<dbReference type="Gene3D" id="2.30.30.400">
    <property type="entry name" value="Rof-like"/>
    <property type="match status" value="1"/>
</dbReference>
<dbReference type="OrthoDB" id="5344363at2"/>
<dbReference type="GeneID" id="35873923"/>
<dbReference type="RefSeq" id="WP_017015776.1">
    <property type="nucleotide sequence ID" value="NZ_FOWR01000035.1"/>
</dbReference>
<dbReference type="AlphaFoldDB" id="A0A1I5V3E8"/>